<dbReference type="InterPro" id="IPR057326">
    <property type="entry name" value="KR_dom"/>
</dbReference>
<dbReference type="InterPro" id="IPR020841">
    <property type="entry name" value="PKS_Beta-ketoAc_synthase_dom"/>
</dbReference>
<feature type="domain" description="Ketosynthase family 3 (KS3)" evidence="6">
    <location>
        <begin position="612"/>
        <end position="1037"/>
    </location>
</feature>
<dbReference type="InterPro" id="IPR036291">
    <property type="entry name" value="NAD(P)-bd_dom_sf"/>
</dbReference>
<dbReference type="PROSITE" id="PS00455">
    <property type="entry name" value="AMP_BINDING"/>
    <property type="match status" value="1"/>
</dbReference>
<dbReference type="SUPFAM" id="SSF52151">
    <property type="entry name" value="FabD/lysophospholipase-like"/>
    <property type="match status" value="1"/>
</dbReference>
<dbReference type="SMART" id="SM00822">
    <property type="entry name" value="PKS_KR"/>
    <property type="match status" value="1"/>
</dbReference>
<gene>
    <name evidence="7" type="ORF">ACD661_09190</name>
</gene>
<dbReference type="InterPro" id="IPR014043">
    <property type="entry name" value="Acyl_transferase_dom"/>
</dbReference>
<keyword evidence="3" id="KW-0597">Phosphoprotein</keyword>
<sequence>MINLKAAYQHNIIELFESQAQRVPQYLAISERDKKLSYNSLNQKANQLANCLKKYQVGAGEFVGVLLEPGIDFIVSVLAIVKLGAAYLPLDALAPSGRLVELLDDAQPKMVITNEQYLSLIGEDKTSVHLIKNLNIESISFSRENLAIPIAPDAPLYMMYTSGSTGRPKGVIVPHRAVVNLVSAQNDFRLHAGEVIAQYSNLAFDASPFEVWSALLNGANLAIVPYAIRTEPAQLKQFIAEKQVRYLCLPTGFFHQLIKSAVATLDAIRVIVFGGEQVNVGLLKKFLAYRKEQALAIDLINGYGPTEATAYACRQRIDEHSLLPDDLLSSIGTPINNVRLYVLDENKQPVTEGELYVSGINLALGYHKAPKQNAEKFIVNPFCQNEPFQRLYKTGDRVRQLASGEYLFLERFDDQVKIGGFRIHLSEIETQLMRFPGISLAAVKVELGGSSHKMLTAYIILSTRETVVSADEIRNFLSTVLPPYMLPAKYVRVEDLPLTLVGKVDKSKLDTLPHTDLSFYVDTSSSSMIEEAIKKIWQHLLNRKVIDVHKNLFELGASSLLIAEACSKINKELQSELQVADIFSHPTIYKLSCYLEGQIEIPAVKTIKDVVSNEVAIVGMSCRFPGANSLQQYWDNLCLGKESLQRFEQEQLTNQASNLAEKHVVPVRGILRGIEQFDANFFGFNPSDAQIADPQQRILLECAWEAFEHAAIAPDKLTTQAVSVFAGMSDSTYLQENLLKNTWFTKEHDLLQQRIATSASMLSTQISYRLNLKGRSINVNTSCSTGLATVDHACQDLILGYSDIALAGAASIVVPQTDAYVYQPGSIVSPDGHCRPFSAAANGTVFSNGVGVVILKRLADALADGDTIYAVIKGRGVNNDGSDKLGFTAPSTRGQMSCIRDALGQAHIKADEVGYLEAHGTATALGDVVEVGALTAVYREQTEHRQFCFLGSVKANIGHTDVTSGIAGLIKTALCLHHRQIPPLCGFHKPNPDLFLQDSPFVINTQLQDWPAMEGRRYAGVSSFGVGGTNIHMILSEHSQEPSSPVVIKEQLFIFSAKNRRALQQNTERLAHHLTVEAPGINLADVAYTLQKGREDYSWRRFAVGKSIDELMCSLSQTPMVQCPEHCPNVVFMFPGQGAQYHRMAMELMEKVPFFAVLVEQGVNLAQNYINCDLLELIRTPDDVRLHQTQYAQPILFIIEYALAQLLMSYGVKPDVLIGHSIGEYAAACLAGVFSFADAIIIVCERGLLMASAERGDMLAIECSAEEFRTYQHLIPIELALHNASKHCVASGSVAEISALAQHLSSVGTRYQKLQVSHAFHSRFMESVERPFKEMLTNISLSAPTIPIISNVTGTWLSAEDATNPDYWYRHMRQTVNFCAGLNTVLADARSFFLEVGPGRSLSAFLREVAGGEVAGISRAQVLAHPPTQARDYQQLMATLGALWQQGIPVDWDSIHGHEKRQRMPLPTYAFQRQRYWVEPDNVMSGTKSREQIFVPAWSHHPAYLQSTALHADEVAAHSWIIIHEQQGLAAQLVDFLRAHGVTPIVVYFSNEYVAHSASHFSIKASEKKHYERLFKVLKNRLQRPIVVHASSCDNNADTLLHHEEVEQQLALSFHSLLYLTQAYLQQVGEQIPLHCALLTRGTQQALGTEAMVPANASLIGACRVIMHEHPALRYRVFDLQADELITESPRLVNELVRSCMQDEWERHRPIIAYRHGFRWELAYTESKTKLTKNRFKDEGIYLVTGGMGGVAFSLCAAIAKSVARPTFILLSRSPVIAPATWGAILQNGQHPLYAKVSRLQQLQDLGAKLFCHQADVSQEGPLANAIAYYQQQLGHIDGVIHAAGIAGSGLVQLKTKAKADAVLAPKLLGTYNLARALHGASLDFVVLISSLGAITGVPGQIDYCAANASLDAFAGAGLFSTPFMLCLNWNSWREVGMTVETQRPHDVHYLGRGNDISPLEGQQLFLQAMARSHPQVIISNYEPERYSMMLLQSPLQAPMPQPKMTRHDLNVSTRYAVSSNELESQLAQLWQDNLGIEEVGIHDDFFALGGYSLKALSLIEKINKTFVVSVSLHHLYTAPTIRQLAQLIQTNQECR</sequence>
<dbReference type="PROSITE" id="PS50075">
    <property type="entry name" value="CARRIER"/>
    <property type="match status" value="2"/>
</dbReference>
<dbReference type="InterPro" id="IPR050091">
    <property type="entry name" value="PKS_NRPS_Biosynth_Enz"/>
</dbReference>
<dbReference type="CDD" id="cd08953">
    <property type="entry name" value="KR_2_SDR_x"/>
    <property type="match status" value="1"/>
</dbReference>
<organism evidence="7 8">
    <name type="scientific">Legionella lytica</name>
    <dbReference type="NCBI Taxonomy" id="96232"/>
    <lineage>
        <taxon>Bacteria</taxon>
        <taxon>Pseudomonadati</taxon>
        <taxon>Pseudomonadota</taxon>
        <taxon>Gammaproteobacteria</taxon>
        <taxon>Legionellales</taxon>
        <taxon>Legionellaceae</taxon>
        <taxon>Legionella</taxon>
    </lineage>
</organism>
<dbReference type="InterPro" id="IPR049490">
    <property type="entry name" value="C883_1060-like_KR_N"/>
</dbReference>
<evidence type="ECO:0000256" key="3">
    <source>
        <dbReference type="ARBA" id="ARBA00022553"/>
    </source>
</evidence>
<protein>
    <submittedName>
        <fullName evidence="7">Amino acid adenylation domain-containing protein</fullName>
    </submittedName>
</protein>
<dbReference type="Gene3D" id="3.30.300.30">
    <property type="match status" value="1"/>
</dbReference>
<dbReference type="Pfam" id="PF02801">
    <property type="entry name" value="Ketoacyl-synt_C"/>
    <property type="match status" value="1"/>
</dbReference>
<dbReference type="Pfam" id="PF00550">
    <property type="entry name" value="PP-binding"/>
    <property type="match status" value="2"/>
</dbReference>
<dbReference type="SMART" id="SM00825">
    <property type="entry name" value="PKS_KS"/>
    <property type="match status" value="1"/>
</dbReference>
<dbReference type="InterPro" id="IPR016039">
    <property type="entry name" value="Thiolase-like"/>
</dbReference>
<keyword evidence="2" id="KW-0596">Phosphopantetheine</keyword>
<dbReference type="Pfam" id="PF08659">
    <property type="entry name" value="KR"/>
    <property type="match status" value="1"/>
</dbReference>
<comment type="caution">
    <text evidence="7">The sequence shown here is derived from an EMBL/GenBank/DDBJ whole genome shotgun (WGS) entry which is preliminary data.</text>
</comment>
<dbReference type="Gene3D" id="1.10.1200.10">
    <property type="entry name" value="ACP-like"/>
    <property type="match status" value="2"/>
</dbReference>
<evidence type="ECO:0000313" key="7">
    <source>
        <dbReference type="EMBL" id="MFJ1268726.1"/>
    </source>
</evidence>
<dbReference type="Pfam" id="PF21394">
    <property type="entry name" value="Beta-ketacyl_N"/>
    <property type="match status" value="1"/>
</dbReference>
<dbReference type="Pfam" id="PF00109">
    <property type="entry name" value="ketoacyl-synt"/>
    <property type="match status" value="1"/>
</dbReference>
<dbReference type="PROSITE" id="PS52004">
    <property type="entry name" value="KS3_2"/>
    <property type="match status" value="1"/>
</dbReference>
<dbReference type="InterPro" id="IPR045851">
    <property type="entry name" value="AMP-bd_C_sf"/>
</dbReference>
<dbReference type="InterPro" id="IPR014030">
    <property type="entry name" value="Ketoacyl_synth_N"/>
</dbReference>
<dbReference type="InterPro" id="IPR000873">
    <property type="entry name" value="AMP-dep_synth/lig_dom"/>
</dbReference>
<dbReference type="InterPro" id="IPR009081">
    <property type="entry name" value="PP-bd_ACP"/>
</dbReference>
<dbReference type="Gene3D" id="3.40.366.10">
    <property type="entry name" value="Malonyl-Coenzyme A Acyl Carrier Protein, domain 2"/>
    <property type="match status" value="1"/>
</dbReference>
<dbReference type="SUPFAM" id="SSF53901">
    <property type="entry name" value="Thiolase-like"/>
    <property type="match status" value="1"/>
</dbReference>
<dbReference type="Pfam" id="PF22621">
    <property type="entry name" value="CurL-like_PKS_C"/>
    <property type="match status" value="1"/>
</dbReference>
<dbReference type="EMBL" id="JBGORX010000002">
    <property type="protein sequence ID" value="MFJ1268726.1"/>
    <property type="molecule type" value="Genomic_DNA"/>
</dbReference>
<dbReference type="InterPro" id="IPR036736">
    <property type="entry name" value="ACP-like_sf"/>
</dbReference>
<keyword evidence="8" id="KW-1185">Reference proteome</keyword>
<dbReference type="Proteomes" id="UP001615550">
    <property type="component" value="Unassembled WGS sequence"/>
</dbReference>
<keyword evidence="4" id="KW-0808">Transferase</keyword>
<dbReference type="PANTHER" id="PTHR43775:SF51">
    <property type="entry name" value="INACTIVE PHENOLPHTHIOCEROL SYNTHESIS POLYKETIDE SYNTHASE TYPE I PKS1-RELATED"/>
    <property type="match status" value="1"/>
</dbReference>
<dbReference type="CDD" id="cd00833">
    <property type="entry name" value="PKS"/>
    <property type="match status" value="1"/>
</dbReference>
<dbReference type="SUPFAM" id="SSF56801">
    <property type="entry name" value="Acetyl-CoA synthetase-like"/>
    <property type="match status" value="1"/>
</dbReference>
<dbReference type="Gene3D" id="3.40.47.10">
    <property type="match status" value="1"/>
</dbReference>
<comment type="similarity">
    <text evidence="1">Belongs to the short-chain dehydrogenases/reductases (SDR) family.</text>
</comment>
<dbReference type="InterPro" id="IPR013968">
    <property type="entry name" value="PKS_KR"/>
</dbReference>
<evidence type="ECO:0000256" key="2">
    <source>
        <dbReference type="ARBA" id="ARBA00022450"/>
    </source>
</evidence>
<dbReference type="PROSITE" id="PS00012">
    <property type="entry name" value="PHOSPHOPANTETHEINE"/>
    <property type="match status" value="1"/>
</dbReference>
<evidence type="ECO:0000259" key="5">
    <source>
        <dbReference type="PROSITE" id="PS50075"/>
    </source>
</evidence>
<dbReference type="InterPro" id="IPR016036">
    <property type="entry name" value="Malonyl_transacylase_ACP-bd"/>
</dbReference>
<feature type="domain" description="Carrier" evidence="5">
    <location>
        <begin position="524"/>
        <end position="599"/>
    </location>
</feature>
<dbReference type="Gene3D" id="3.40.50.980">
    <property type="match status" value="2"/>
</dbReference>
<dbReference type="SUPFAM" id="SSF51735">
    <property type="entry name" value="NAD(P)-binding Rossmann-fold domains"/>
    <property type="match status" value="2"/>
</dbReference>
<dbReference type="Gene3D" id="2.30.38.10">
    <property type="entry name" value="Luciferase, Domain 3"/>
    <property type="match status" value="1"/>
</dbReference>
<reference evidence="7 8" key="1">
    <citation type="submission" date="2024-08" db="EMBL/GenBank/DDBJ databases">
        <title>Draft Genome Sequence of Legionella lytica strain DSB2004, Isolated From a Fire Sprinkler System.</title>
        <authorList>
            <person name="Everhart A.D."/>
            <person name="Kidane D.T."/>
            <person name="Farone A.L."/>
            <person name="Farone M.B."/>
        </authorList>
    </citation>
    <scope>NUCLEOTIDE SEQUENCE [LARGE SCALE GENOMIC DNA]</scope>
    <source>
        <strain evidence="7 8">DSB2004</strain>
    </source>
</reference>
<dbReference type="InterPro" id="IPR025110">
    <property type="entry name" value="AMP-bd_C"/>
</dbReference>
<dbReference type="NCBIfam" id="TIGR01733">
    <property type="entry name" value="AA-adenyl-dom"/>
    <property type="match status" value="1"/>
</dbReference>
<dbReference type="InterPro" id="IPR006162">
    <property type="entry name" value="Ppantetheine_attach_site"/>
</dbReference>
<dbReference type="Gene3D" id="3.30.70.3290">
    <property type="match status" value="1"/>
</dbReference>
<name>A0ABW8D9Q7_9GAMM</name>
<dbReference type="InterPro" id="IPR020845">
    <property type="entry name" value="AMP-binding_CS"/>
</dbReference>
<dbReference type="InterPro" id="IPR014031">
    <property type="entry name" value="Ketoacyl_synth_C"/>
</dbReference>
<dbReference type="Gene3D" id="3.40.50.720">
    <property type="entry name" value="NAD(P)-binding Rossmann-like Domain"/>
    <property type="match status" value="1"/>
</dbReference>
<dbReference type="SUPFAM" id="SSF55048">
    <property type="entry name" value="Probable ACP-binding domain of malonyl-CoA ACP transacylase"/>
    <property type="match status" value="1"/>
</dbReference>
<dbReference type="InterPro" id="IPR016035">
    <property type="entry name" value="Acyl_Trfase/lysoPLipase"/>
</dbReference>
<dbReference type="SUPFAM" id="SSF47336">
    <property type="entry name" value="ACP-like"/>
    <property type="match status" value="2"/>
</dbReference>
<dbReference type="PANTHER" id="PTHR43775">
    <property type="entry name" value="FATTY ACID SYNTHASE"/>
    <property type="match status" value="1"/>
</dbReference>
<dbReference type="SMART" id="SM00827">
    <property type="entry name" value="PKS_AT"/>
    <property type="match status" value="1"/>
</dbReference>
<dbReference type="RefSeq" id="WP_400187566.1">
    <property type="nucleotide sequence ID" value="NZ_JBGORX010000002.1"/>
</dbReference>
<evidence type="ECO:0000313" key="8">
    <source>
        <dbReference type="Proteomes" id="UP001615550"/>
    </source>
</evidence>
<dbReference type="Pfam" id="PF00501">
    <property type="entry name" value="AMP-binding"/>
    <property type="match status" value="1"/>
</dbReference>
<accession>A0ABW8D9Q7</accession>
<dbReference type="InterPro" id="IPR010071">
    <property type="entry name" value="AA_adenyl_dom"/>
</dbReference>
<evidence type="ECO:0000256" key="4">
    <source>
        <dbReference type="ARBA" id="ARBA00022679"/>
    </source>
</evidence>
<dbReference type="InterPro" id="IPR001227">
    <property type="entry name" value="Ac_transferase_dom_sf"/>
</dbReference>
<dbReference type="Pfam" id="PF13193">
    <property type="entry name" value="AMP-binding_C"/>
    <property type="match status" value="1"/>
</dbReference>
<dbReference type="Pfam" id="PF00698">
    <property type="entry name" value="Acyl_transf_1"/>
    <property type="match status" value="1"/>
</dbReference>
<evidence type="ECO:0000259" key="6">
    <source>
        <dbReference type="PROSITE" id="PS52004"/>
    </source>
</evidence>
<feature type="domain" description="Carrier" evidence="5">
    <location>
        <begin position="2018"/>
        <end position="2093"/>
    </location>
</feature>
<proteinExistence type="inferred from homology"/>
<evidence type="ECO:0000256" key="1">
    <source>
        <dbReference type="ARBA" id="ARBA00006484"/>
    </source>
</evidence>